<dbReference type="RefSeq" id="WP_098195736.1">
    <property type="nucleotide sequence ID" value="NZ_CP023777.1"/>
</dbReference>
<feature type="transmembrane region" description="Helical" evidence="7">
    <location>
        <begin position="76"/>
        <end position="100"/>
    </location>
</feature>
<keyword evidence="6 7" id="KW-0472">Membrane</keyword>
<dbReference type="GO" id="GO:0006508">
    <property type="term" value="P:proteolysis"/>
    <property type="evidence" value="ECO:0007669"/>
    <property type="project" value="UniProtKB-KW"/>
</dbReference>
<feature type="transmembrane region" description="Helical" evidence="7">
    <location>
        <begin position="134"/>
        <end position="153"/>
    </location>
</feature>
<feature type="transmembrane region" description="Helical" evidence="7">
    <location>
        <begin position="47"/>
        <end position="70"/>
    </location>
</feature>
<organism evidence="10 11">
    <name type="scientific">Chitinophaga caeni</name>
    <dbReference type="NCBI Taxonomy" id="2029983"/>
    <lineage>
        <taxon>Bacteria</taxon>
        <taxon>Pseudomonadati</taxon>
        <taxon>Bacteroidota</taxon>
        <taxon>Chitinophagia</taxon>
        <taxon>Chitinophagales</taxon>
        <taxon>Chitinophagaceae</taxon>
        <taxon>Chitinophaga</taxon>
    </lineage>
</organism>
<evidence type="ECO:0000313" key="10">
    <source>
        <dbReference type="EMBL" id="ATL49368.1"/>
    </source>
</evidence>
<evidence type="ECO:0000256" key="4">
    <source>
        <dbReference type="ARBA" id="ARBA00022801"/>
    </source>
</evidence>
<gene>
    <name evidence="10" type="ORF">COR50_20515</name>
</gene>
<keyword evidence="5 7" id="KW-1133">Transmembrane helix</keyword>
<dbReference type="InterPro" id="IPR035952">
    <property type="entry name" value="Rhomboid-like_sf"/>
</dbReference>
<dbReference type="InterPro" id="IPR022764">
    <property type="entry name" value="Peptidase_S54_rhomboid_dom"/>
</dbReference>
<name>A0A291QZJ5_9BACT</name>
<dbReference type="GO" id="GO:0004252">
    <property type="term" value="F:serine-type endopeptidase activity"/>
    <property type="evidence" value="ECO:0007669"/>
    <property type="project" value="InterPro"/>
</dbReference>
<feature type="transmembrane region" description="Helical" evidence="7">
    <location>
        <begin position="165"/>
        <end position="185"/>
    </location>
</feature>
<dbReference type="AlphaFoldDB" id="A0A291QZJ5"/>
<keyword evidence="11" id="KW-1185">Reference proteome</keyword>
<evidence type="ECO:0000256" key="3">
    <source>
        <dbReference type="ARBA" id="ARBA00022692"/>
    </source>
</evidence>
<evidence type="ECO:0000259" key="9">
    <source>
        <dbReference type="Pfam" id="PF20216"/>
    </source>
</evidence>
<comment type="similarity">
    <text evidence="2">Belongs to the peptidase S54 family.</text>
</comment>
<dbReference type="InterPro" id="IPR046483">
    <property type="entry name" value="DUF6576"/>
</dbReference>
<keyword evidence="4" id="KW-0378">Hydrolase</keyword>
<feature type="domain" description="Peptidase S54 rhomboid" evidence="8">
    <location>
        <begin position="43"/>
        <end position="185"/>
    </location>
</feature>
<evidence type="ECO:0000259" key="8">
    <source>
        <dbReference type="Pfam" id="PF01694"/>
    </source>
</evidence>
<dbReference type="Gene3D" id="1.20.1540.10">
    <property type="entry name" value="Rhomboid-like"/>
    <property type="match status" value="1"/>
</dbReference>
<dbReference type="Pfam" id="PF20216">
    <property type="entry name" value="DUF6576"/>
    <property type="match status" value="1"/>
</dbReference>
<evidence type="ECO:0000256" key="5">
    <source>
        <dbReference type="ARBA" id="ARBA00022989"/>
    </source>
</evidence>
<protein>
    <submittedName>
        <fullName evidence="10">Rhomboid family intramembrane serine protease</fullName>
    </submittedName>
</protein>
<evidence type="ECO:0000256" key="7">
    <source>
        <dbReference type="SAM" id="Phobius"/>
    </source>
</evidence>
<proteinExistence type="inferred from homology"/>
<evidence type="ECO:0000256" key="1">
    <source>
        <dbReference type="ARBA" id="ARBA00004141"/>
    </source>
</evidence>
<feature type="transmembrane region" description="Helical" evidence="7">
    <location>
        <begin position="191"/>
        <end position="212"/>
    </location>
</feature>
<sequence length="278" mass="31399">MPGTWLPITLIAANIVFSCAGFFNSDILDKYAFEIDPIRIHKDYKRLITSGFLHADWMHLFFNMLALYFFSGIAGIMGNGLFFGVYMASLLGGNLLLLYIYRNRGSYSAVGASGAVSGIIFSSIALFPGMKINLFFIPIGIPSWLFGIIYMAYSVYQARFRSGDIAHEAHIGGAITGMVITIMAFPGALTYNFWPILGIFIPVMIFLFIAVFKPHLFLIDNRNFNKEKIYYNIEHVYNANKASMQHEIDAILEKIHHKGIESLSKNEREILDQYSQEP</sequence>
<dbReference type="InterPro" id="IPR050925">
    <property type="entry name" value="Rhomboid_protease_S54"/>
</dbReference>
<feature type="transmembrane region" description="Helical" evidence="7">
    <location>
        <begin position="6"/>
        <end position="27"/>
    </location>
</feature>
<keyword evidence="10" id="KW-0645">Protease</keyword>
<dbReference type="Pfam" id="PF01694">
    <property type="entry name" value="Rhomboid"/>
    <property type="match status" value="1"/>
</dbReference>
<dbReference type="OrthoDB" id="9807874at2"/>
<comment type="subcellular location">
    <subcellularLocation>
        <location evidence="1">Membrane</location>
        <topology evidence="1">Multi-pass membrane protein</topology>
    </subcellularLocation>
</comment>
<feature type="transmembrane region" description="Helical" evidence="7">
    <location>
        <begin position="107"/>
        <end position="128"/>
    </location>
</feature>
<keyword evidence="3 7" id="KW-0812">Transmembrane</keyword>
<evidence type="ECO:0000256" key="6">
    <source>
        <dbReference type="ARBA" id="ARBA00023136"/>
    </source>
</evidence>
<dbReference type="PANTHER" id="PTHR43731">
    <property type="entry name" value="RHOMBOID PROTEASE"/>
    <property type="match status" value="1"/>
</dbReference>
<evidence type="ECO:0000313" key="11">
    <source>
        <dbReference type="Proteomes" id="UP000220133"/>
    </source>
</evidence>
<reference evidence="10 11" key="1">
    <citation type="submission" date="2017-10" db="EMBL/GenBank/DDBJ databases">
        <title>Paenichitinophaga pekingensis gen. nov., sp. nov., isolated from activated sludge.</title>
        <authorList>
            <person name="Jin D."/>
            <person name="Kong X."/>
            <person name="Deng Y."/>
            <person name="Bai Z."/>
        </authorList>
    </citation>
    <scope>NUCLEOTIDE SEQUENCE [LARGE SCALE GENOMIC DNA]</scope>
    <source>
        <strain evidence="10 11">13</strain>
    </source>
</reference>
<dbReference type="KEGG" id="cbae:COR50_20515"/>
<dbReference type="Proteomes" id="UP000220133">
    <property type="component" value="Chromosome"/>
</dbReference>
<dbReference type="EMBL" id="CP023777">
    <property type="protein sequence ID" value="ATL49368.1"/>
    <property type="molecule type" value="Genomic_DNA"/>
</dbReference>
<dbReference type="PANTHER" id="PTHR43731:SF14">
    <property type="entry name" value="PRESENILIN-ASSOCIATED RHOMBOID-LIKE PROTEIN, MITOCHONDRIAL"/>
    <property type="match status" value="1"/>
</dbReference>
<evidence type="ECO:0000256" key="2">
    <source>
        <dbReference type="ARBA" id="ARBA00009045"/>
    </source>
</evidence>
<dbReference type="GO" id="GO:0016020">
    <property type="term" value="C:membrane"/>
    <property type="evidence" value="ECO:0007669"/>
    <property type="project" value="UniProtKB-SubCell"/>
</dbReference>
<feature type="domain" description="DUF6576" evidence="9">
    <location>
        <begin position="231"/>
        <end position="276"/>
    </location>
</feature>
<accession>A0A291QZJ5</accession>
<dbReference type="SUPFAM" id="SSF144091">
    <property type="entry name" value="Rhomboid-like"/>
    <property type="match status" value="1"/>
</dbReference>